<feature type="transmembrane region" description="Helical" evidence="6">
    <location>
        <begin position="12"/>
        <end position="33"/>
    </location>
</feature>
<dbReference type="AlphaFoldDB" id="A0A8J8CH26"/>
<feature type="transmembrane region" description="Helical" evidence="6">
    <location>
        <begin position="401"/>
        <end position="421"/>
    </location>
</feature>
<keyword evidence="4 6" id="KW-1133">Transmembrane helix</keyword>
<dbReference type="EMBL" id="WVIE01000002">
    <property type="protein sequence ID" value="NDJ16219.1"/>
    <property type="molecule type" value="Genomic_DNA"/>
</dbReference>
<feature type="transmembrane region" description="Helical" evidence="6">
    <location>
        <begin position="158"/>
        <end position="179"/>
    </location>
</feature>
<feature type="transmembrane region" description="Helical" evidence="6">
    <location>
        <begin position="463"/>
        <end position="487"/>
    </location>
</feature>
<feature type="transmembrane region" description="Helical" evidence="6">
    <location>
        <begin position="53"/>
        <end position="70"/>
    </location>
</feature>
<proteinExistence type="predicted"/>
<dbReference type="InterPro" id="IPR050833">
    <property type="entry name" value="Poly_Biosynth_Transport"/>
</dbReference>
<accession>A0A8J8CH26</accession>
<gene>
    <name evidence="7" type="ORF">GS601_02760</name>
</gene>
<keyword evidence="5 6" id="KW-0472">Membrane</keyword>
<feature type="transmembrane region" description="Helical" evidence="6">
    <location>
        <begin position="126"/>
        <end position="146"/>
    </location>
</feature>
<dbReference type="PANTHER" id="PTHR30250">
    <property type="entry name" value="PST FAMILY PREDICTED COLANIC ACID TRANSPORTER"/>
    <property type="match status" value="1"/>
</dbReference>
<keyword evidence="2" id="KW-1003">Cell membrane</keyword>
<dbReference type="InterPro" id="IPR002797">
    <property type="entry name" value="Polysacc_synth"/>
</dbReference>
<dbReference type="RefSeq" id="WP_162421715.1">
    <property type="nucleotide sequence ID" value="NZ_WVIE01000002.1"/>
</dbReference>
<sequence length="514" mass="56837">MSRTKRSAASFSSLLLVQITSVGIGVVSTPLLLKWLGDERYGAFRVATDLSGYLLLLELGIGGGLCAMLANAISRDAHDEVQITIGVGIRAYLQVLCLMMVAGIVLGCFITQIVSVKGTISTEFQWGYWINLLCLLFLPVTAFQLLIDASQRNYIKNIFLIVQSVLITSLSLWFAWMGFGIPGQFLAVLIGNAVFSIAISWDSFQRYPNLMSAILHPAIATARKTKQHLWRFNVPMLILHLAWRIGLLTDNIVVSYFLGSASVVPFVITQRLAGLVQLQLQSVGLATWAALADFHGKDDHTKFNTQLVELTQIIMLIGIALSIPVLTYNAHFITLWMGRERFGGWELSTLVAFSSVLRGVLHLWEWCFIGTGNLSNIVRLSVVGTLVNLIVSLMATSHFGIVGPVLGTVVSLIAVYSWWMPRLLQQTFGTSPLQLFAAIARPFAVGLPYGAIALWVATHHTPWGWLGLASEMAGTALLYLAIAWWFVLKHAERAIWRDRLLKLLPTARLNIHPR</sequence>
<comment type="caution">
    <text evidence="7">The sequence shown here is derived from an EMBL/GenBank/DDBJ whole genome shotgun (WGS) entry which is preliminary data.</text>
</comment>
<feature type="transmembrane region" description="Helical" evidence="6">
    <location>
        <begin position="91"/>
        <end position="114"/>
    </location>
</feature>
<dbReference type="PANTHER" id="PTHR30250:SF26">
    <property type="entry name" value="PSMA PROTEIN"/>
    <property type="match status" value="1"/>
</dbReference>
<comment type="subcellular location">
    <subcellularLocation>
        <location evidence="1">Cell membrane</location>
        <topology evidence="1">Multi-pass membrane protein</topology>
    </subcellularLocation>
</comment>
<feature type="transmembrane region" description="Helical" evidence="6">
    <location>
        <begin position="347"/>
        <end position="364"/>
    </location>
</feature>
<evidence type="ECO:0000313" key="8">
    <source>
        <dbReference type="Proteomes" id="UP000646053"/>
    </source>
</evidence>
<evidence type="ECO:0000256" key="2">
    <source>
        <dbReference type="ARBA" id="ARBA00022475"/>
    </source>
</evidence>
<keyword evidence="8" id="KW-1185">Reference proteome</keyword>
<feature type="transmembrane region" description="Helical" evidence="6">
    <location>
        <begin position="307"/>
        <end position="327"/>
    </location>
</feature>
<dbReference type="GO" id="GO:0005886">
    <property type="term" value="C:plasma membrane"/>
    <property type="evidence" value="ECO:0007669"/>
    <property type="project" value="UniProtKB-SubCell"/>
</dbReference>
<evidence type="ECO:0000256" key="1">
    <source>
        <dbReference type="ARBA" id="ARBA00004651"/>
    </source>
</evidence>
<dbReference type="Proteomes" id="UP000646053">
    <property type="component" value="Unassembled WGS sequence"/>
</dbReference>
<evidence type="ECO:0000256" key="4">
    <source>
        <dbReference type="ARBA" id="ARBA00022989"/>
    </source>
</evidence>
<reference evidence="7" key="1">
    <citation type="submission" date="2019-12" db="EMBL/GenBank/DDBJ databases">
        <title>High-Quality draft genome sequences of three cyanobacteria isolated from the limestone walls of the Old Cathedral of Coimbra.</title>
        <authorList>
            <person name="Tiago I."/>
            <person name="Soares F."/>
            <person name="Portugal A."/>
        </authorList>
    </citation>
    <scope>NUCLEOTIDE SEQUENCE</scope>
    <source>
        <strain evidence="7">A</strain>
    </source>
</reference>
<evidence type="ECO:0000313" key="7">
    <source>
        <dbReference type="EMBL" id="NDJ16219.1"/>
    </source>
</evidence>
<evidence type="ECO:0000256" key="6">
    <source>
        <dbReference type="SAM" id="Phobius"/>
    </source>
</evidence>
<feature type="transmembrane region" description="Helical" evidence="6">
    <location>
        <begin position="433"/>
        <end position="457"/>
    </location>
</feature>
<dbReference type="Pfam" id="PF01943">
    <property type="entry name" value="Polysacc_synt"/>
    <property type="match status" value="1"/>
</dbReference>
<keyword evidence="3 6" id="KW-0812">Transmembrane</keyword>
<feature type="transmembrane region" description="Helical" evidence="6">
    <location>
        <begin position="376"/>
        <end position="395"/>
    </location>
</feature>
<organism evidence="7 8">
    <name type="scientific">Myxacorys almedinensis A</name>
    <dbReference type="NCBI Taxonomy" id="2690445"/>
    <lineage>
        <taxon>Bacteria</taxon>
        <taxon>Bacillati</taxon>
        <taxon>Cyanobacteriota</taxon>
        <taxon>Cyanophyceae</taxon>
        <taxon>Leptolyngbyales</taxon>
        <taxon>Leptolyngbyaceae</taxon>
        <taxon>Myxacorys</taxon>
        <taxon>Myxacorys almedinensis</taxon>
    </lineage>
</organism>
<evidence type="ECO:0000256" key="3">
    <source>
        <dbReference type="ARBA" id="ARBA00022692"/>
    </source>
</evidence>
<name>A0A8J8CH26_9CYAN</name>
<feature type="transmembrane region" description="Helical" evidence="6">
    <location>
        <begin position="252"/>
        <end position="269"/>
    </location>
</feature>
<evidence type="ECO:0000256" key="5">
    <source>
        <dbReference type="ARBA" id="ARBA00023136"/>
    </source>
</evidence>
<feature type="transmembrane region" description="Helical" evidence="6">
    <location>
        <begin position="185"/>
        <end position="204"/>
    </location>
</feature>
<protein>
    <submittedName>
        <fullName evidence="7">Oligosaccharide flippase family protein</fullName>
    </submittedName>
</protein>